<organism evidence="1 2">
    <name type="scientific">Aspergillus melleus</name>
    <dbReference type="NCBI Taxonomy" id="138277"/>
    <lineage>
        <taxon>Eukaryota</taxon>
        <taxon>Fungi</taxon>
        <taxon>Dikarya</taxon>
        <taxon>Ascomycota</taxon>
        <taxon>Pezizomycotina</taxon>
        <taxon>Eurotiomycetes</taxon>
        <taxon>Eurotiomycetidae</taxon>
        <taxon>Eurotiales</taxon>
        <taxon>Aspergillaceae</taxon>
        <taxon>Aspergillus</taxon>
        <taxon>Aspergillus subgen. Circumdati</taxon>
    </lineage>
</organism>
<evidence type="ECO:0000313" key="1">
    <source>
        <dbReference type="EMBL" id="KAK1146587.1"/>
    </source>
</evidence>
<gene>
    <name evidence="1" type="ORF">N8T08_003017</name>
</gene>
<protein>
    <submittedName>
        <fullName evidence="1">Uncharacterized protein</fullName>
    </submittedName>
</protein>
<reference evidence="1 2" key="1">
    <citation type="journal article" date="2023" name="ACS Omega">
        <title>Identification of the Neoaspergillic Acid Biosynthesis Gene Cluster by Establishing an In Vitro CRISPR-Ribonucleoprotein Genetic System in Aspergillus melleus.</title>
        <authorList>
            <person name="Yuan B."/>
            <person name="Grau M.F."/>
            <person name="Murata R.M."/>
            <person name="Torok T."/>
            <person name="Venkateswaran K."/>
            <person name="Stajich J.E."/>
            <person name="Wang C.C.C."/>
        </authorList>
    </citation>
    <scope>NUCLEOTIDE SEQUENCE [LARGE SCALE GENOMIC DNA]</scope>
    <source>
        <strain evidence="1 2">IMV 1140</strain>
    </source>
</reference>
<evidence type="ECO:0000313" key="2">
    <source>
        <dbReference type="Proteomes" id="UP001177260"/>
    </source>
</evidence>
<keyword evidence="2" id="KW-1185">Reference proteome</keyword>
<proteinExistence type="predicted"/>
<sequence length="161" mass="17459">MGGPRVAWPISLSTSSHSSSRIVDTVSGDSLKSTIPPTAIPPGRLRHNPQRGAASNSEININNPSAASGTSGLNDMDWSFNMFDLISQHMDTSFAFLETFPGILPLDHSEDSCPEGEFPITTGNDNDLGPDRTNPETAKPRGWVNWVNQLPLVVIKYQKTL</sequence>
<name>A0ACC3B8E1_9EURO</name>
<comment type="caution">
    <text evidence="1">The sequence shown here is derived from an EMBL/GenBank/DDBJ whole genome shotgun (WGS) entry which is preliminary data.</text>
</comment>
<dbReference type="Proteomes" id="UP001177260">
    <property type="component" value="Unassembled WGS sequence"/>
</dbReference>
<dbReference type="EMBL" id="JAOPJF010000017">
    <property type="protein sequence ID" value="KAK1146587.1"/>
    <property type="molecule type" value="Genomic_DNA"/>
</dbReference>
<accession>A0ACC3B8E1</accession>